<sequence length="73" mass="8318">MRVVGFTVQFKYVRWGNERGKSNQIDPDKRSVFTVRDLIILRGLDKFVQAVEYASKYASIACGLTTSSFIPIE</sequence>
<organism evidence="1">
    <name type="scientific">Sylvanvirus sp</name>
    <dbReference type="NCBI Taxonomy" id="2487774"/>
    <lineage>
        <taxon>Viruses</taxon>
    </lineage>
</organism>
<protein>
    <submittedName>
        <fullName evidence="1">Uncharacterized protein</fullName>
    </submittedName>
</protein>
<dbReference type="EMBL" id="MK072532">
    <property type="protein sequence ID" value="AYV87125.1"/>
    <property type="molecule type" value="Genomic_DNA"/>
</dbReference>
<name>A0A3G5AIU6_9VIRU</name>
<reference evidence="1" key="1">
    <citation type="submission" date="2018-10" db="EMBL/GenBank/DDBJ databases">
        <title>Hidden diversity of soil giant viruses.</title>
        <authorList>
            <person name="Schulz F."/>
            <person name="Alteio L."/>
            <person name="Goudeau D."/>
            <person name="Ryan E.M."/>
            <person name="Malmstrom R.R."/>
            <person name="Blanchard J."/>
            <person name="Woyke T."/>
        </authorList>
    </citation>
    <scope>NUCLEOTIDE SEQUENCE</scope>
    <source>
        <strain evidence="1">SYV1</strain>
    </source>
</reference>
<evidence type="ECO:0000313" key="1">
    <source>
        <dbReference type="EMBL" id="AYV87125.1"/>
    </source>
</evidence>
<gene>
    <name evidence="1" type="ORF">Sylvanvirus26_15</name>
</gene>
<proteinExistence type="predicted"/>
<accession>A0A3G5AIU6</accession>